<evidence type="ECO:0000256" key="4">
    <source>
        <dbReference type="ARBA" id="ARBA00022840"/>
    </source>
</evidence>
<dbReference type="PANTHER" id="PTHR42798:SF6">
    <property type="entry name" value="CELL DIVISION ATP-BINDING PROTEIN FTSE"/>
    <property type="match status" value="1"/>
</dbReference>
<evidence type="ECO:0000313" key="7">
    <source>
        <dbReference type="Proteomes" id="UP000321555"/>
    </source>
</evidence>
<dbReference type="PROSITE" id="PS00211">
    <property type="entry name" value="ABC_TRANSPORTER_1"/>
    <property type="match status" value="1"/>
</dbReference>
<dbReference type="GO" id="GO:0022857">
    <property type="term" value="F:transmembrane transporter activity"/>
    <property type="evidence" value="ECO:0007669"/>
    <property type="project" value="UniProtKB-ARBA"/>
</dbReference>
<evidence type="ECO:0000256" key="2">
    <source>
        <dbReference type="ARBA" id="ARBA00022448"/>
    </source>
</evidence>
<dbReference type="OrthoDB" id="9791546at2"/>
<dbReference type="GO" id="GO:0016887">
    <property type="term" value="F:ATP hydrolysis activity"/>
    <property type="evidence" value="ECO:0007669"/>
    <property type="project" value="InterPro"/>
</dbReference>
<dbReference type="SUPFAM" id="SSF52540">
    <property type="entry name" value="P-loop containing nucleoside triphosphate hydrolases"/>
    <property type="match status" value="1"/>
</dbReference>
<evidence type="ECO:0000256" key="1">
    <source>
        <dbReference type="ARBA" id="ARBA00005417"/>
    </source>
</evidence>
<dbReference type="STRING" id="1742359.GCA_001439625_03485"/>
<accession>A0A5B8Z8N4</accession>
<dbReference type="GO" id="GO:0005524">
    <property type="term" value="F:ATP binding"/>
    <property type="evidence" value="ECO:0007669"/>
    <property type="project" value="UniProtKB-KW"/>
</dbReference>
<dbReference type="RefSeq" id="WP_057773565.1">
    <property type="nucleotide sequence ID" value="NZ_CP042593.1"/>
</dbReference>
<proteinExistence type="inferred from homology"/>
<gene>
    <name evidence="6" type="ORF">FSZ17_19800</name>
</gene>
<protein>
    <submittedName>
        <fullName evidence="6">ABC transporter ATP-binding protein</fullName>
    </submittedName>
</protein>
<keyword evidence="4 6" id="KW-0067">ATP-binding</keyword>
<keyword evidence="2" id="KW-0813">Transport</keyword>
<dbReference type="InterPro" id="IPR003439">
    <property type="entry name" value="ABC_transporter-like_ATP-bd"/>
</dbReference>
<dbReference type="PANTHER" id="PTHR42798">
    <property type="entry name" value="LIPOPROTEIN-RELEASING SYSTEM ATP-BINDING PROTEIN LOLD"/>
    <property type="match status" value="1"/>
</dbReference>
<dbReference type="GO" id="GO:0098796">
    <property type="term" value="C:membrane protein complex"/>
    <property type="evidence" value="ECO:0007669"/>
    <property type="project" value="UniProtKB-ARBA"/>
</dbReference>
<dbReference type="Proteomes" id="UP000321555">
    <property type="component" value="Chromosome"/>
</dbReference>
<dbReference type="InterPro" id="IPR027417">
    <property type="entry name" value="P-loop_NTPase"/>
</dbReference>
<keyword evidence="3" id="KW-0547">Nucleotide-binding</keyword>
<dbReference type="CDD" id="cd03255">
    <property type="entry name" value="ABC_MJ0796_LolCDE_FtsE"/>
    <property type="match status" value="1"/>
</dbReference>
<organism evidence="6 7">
    <name type="scientific">Cytobacillus dafuensis</name>
    <name type="common">Bacillus dafuensis</name>
    <dbReference type="NCBI Taxonomy" id="1742359"/>
    <lineage>
        <taxon>Bacteria</taxon>
        <taxon>Bacillati</taxon>
        <taxon>Bacillota</taxon>
        <taxon>Bacilli</taxon>
        <taxon>Bacillales</taxon>
        <taxon>Bacillaceae</taxon>
        <taxon>Cytobacillus</taxon>
    </lineage>
</organism>
<sequence length="226" mass="25100">MEVIRLENVSKVFGKGDRAVPALRSINLTIHEEEFIAIVGPSGSGKSTLLHTIGGLDSPTEGMVEVEGEPIYSLSDEALSILRRRKIGFIFQSFNLVPILNVEENIQLPVLLDHQKVDEAYYNDIIEYLGIKHKVHAIPSELSGGQQQRVAIARALIHKPSYILADEPTGNLDSKTSNDVINLLQLTAKRYKQTLIIITHDMKIAEKAGRVIQIEDGTIQKDVAYH</sequence>
<dbReference type="AlphaFoldDB" id="A0A5B8Z8N4"/>
<dbReference type="InterPro" id="IPR017911">
    <property type="entry name" value="MacB-like_ATP-bd"/>
</dbReference>
<dbReference type="PROSITE" id="PS50893">
    <property type="entry name" value="ABC_TRANSPORTER_2"/>
    <property type="match status" value="1"/>
</dbReference>
<dbReference type="InterPro" id="IPR003593">
    <property type="entry name" value="AAA+_ATPase"/>
</dbReference>
<reference evidence="7" key="1">
    <citation type="submission" date="2019-08" db="EMBL/GenBank/DDBJ databases">
        <authorList>
            <person name="Zheng X."/>
        </authorList>
    </citation>
    <scope>NUCLEOTIDE SEQUENCE [LARGE SCALE GENOMIC DNA]</scope>
    <source>
        <strain evidence="7">FJAT-25496</strain>
    </source>
</reference>
<feature type="domain" description="ABC transporter" evidence="5">
    <location>
        <begin position="4"/>
        <end position="226"/>
    </location>
</feature>
<evidence type="ECO:0000313" key="6">
    <source>
        <dbReference type="EMBL" id="QED49324.1"/>
    </source>
</evidence>
<dbReference type="FunFam" id="3.40.50.300:FF:000032">
    <property type="entry name" value="Export ABC transporter ATP-binding protein"/>
    <property type="match status" value="1"/>
</dbReference>
<dbReference type="EMBL" id="CP042593">
    <property type="protein sequence ID" value="QED49324.1"/>
    <property type="molecule type" value="Genomic_DNA"/>
</dbReference>
<dbReference type="InterPro" id="IPR017871">
    <property type="entry name" value="ABC_transporter-like_CS"/>
</dbReference>
<dbReference type="Gene3D" id="3.40.50.300">
    <property type="entry name" value="P-loop containing nucleotide triphosphate hydrolases"/>
    <property type="match status" value="1"/>
</dbReference>
<comment type="similarity">
    <text evidence="1">Belongs to the ABC transporter superfamily.</text>
</comment>
<dbReference type="KEGG" id="bda:FSZ17_19800"/>
<evidence type="ECO:0000256" key="3">
    <source>
        <dbReference type="ARBA" id="ARBA00022741"/>
    </source>
</evidence>
<dbReference type="Pfam" id="PF00005">
    <property type="entry name" value="ABC_tran"/>
    <property type="match status" value="1"/>
</dbReference>
<name>A0A5B8Z8N4_CYTDA</name>
<evidence type="ECO:0000259" key="5">
    <source>
        <dbReference type="PROSITE" id="PS50893"/>
    </source>
</evidence>
<dbReference type="SMART" id="SM00382">
    <property type="entry name" value="AAA"/>
    <property type="match status" value="1"/>
</dbReference>
<keyword evidence="7" id="KW-1185">Reference proteome</keyword>